<evidence type="ECO:0000313" key="1">
    <source>
        <dbReference type="EMBL" id="CAG6631802.1"/>
    </source>
</evidence>
<accession>A0A8D8VQB1</accession>
<proteinExistence type="predicted"/>
<dbReference type="AlphaFoldDB" id="A0A8D8VQB1"/>
<name>A0A8D8VQB1_9HEMI</name>
<dbReference type="EMBL" id="HBUF01077968">
    <property type="protein sequence ID" value="CAG6631799.1"/>
    <property type="molecule type" value="Transcribed_RNA"/>
</dbReference>
<organism evidence="1">
    <name type="scientific">Cacopsylla melanoneura</name>
    <dbReference type="NCBI Taxonomy" id="428564"/>
    <lineage>
        <taxon>Eukaryota</taxon>
        <taxon>Metazoa</taxon>
        <taxon>Ecdysozoa</taxon>
        <taxon>Arthropoda</taxon>
        <taxon>Hexapoda</taxon>
        <taxon>Insecta</taxon>
        <taxon>Pterygota</taxon>
        <taxon>Neoptera</taxon>
        <taxon>Paraneoptera</taxon>
        <taxon>Hemiptera</taxon>
        <taxon>Sternorrhyncha</taxon>
        <taxon>Psylloidea</taxon>
        <taxon>Psyllidae</taxon>
        <taxon>Psyllinae</taxon>
        <taxon>Cacopsylla</taxon>
    </lineage>
</organism>
<dbReference type="EMBL" id="HBUF01077969">
    <property type="protein sequence ID" value="CAG6631802.1"/>
    <property type="molecule type" value="Transcribed_RNA"/>
</dbReference>
<dbReference type="EMBL" id="HBUF01077967">
    <property type="protein sequence ID" value="CAG6631796.1"/>
    <property type="molecule type" value="Transcribed_RNA"/>
</dbReference>
<sequence>MSTGFRALSYMTSSWKWRAMKALKKLSATKNSVAVELRPKVRVLRNYPSKRDGSGGKNWVLELEPSILKALNASKKLYIGWQSCRFADYCKIAICLKCLGYGHLAKDCTLAARCGLRNYSESRTLGMALSK</sequence>
<reference evidence="1" key="1">
    <citation type="submission" date="2021-05" db="EMBL/GenBank/DDBJ databases">
        <authorList>
            <person name="Alioto T."/>
            <person name="Alioto T."/>
            <person name="Gomez Garrido J."/>
        </authorList>
    </citation>
    <scope>NUCLEOTIDE SEQUENCE</scope>
</reference>
<evidence type="ECO:0008006" key="2">
    <source>
        <dbReference type="Google" id="ProtNLM"/>
    </source>
</evidence>
<protein>
    <recommendedName>
        <fullName evidence="2">CCHC-type domain-containing protein</fullName>
    </recommendedName>
</protein>